<comment type="caution">
    <text evidence="2">The sequence shown here is derived from an EMBL/GenBank/DDBJ whole genome shotgun (WGS) entry which is preliminary data.</text>
</comment>
<evidence type="ECO:0000313" key="2">
    <source>
        <dbReference type="EMBL" id="NGO72187.1"/>
    </source>
</evidence>
<keyword evidence="3" id="KW-1185">Reference proteome</keyword>
<feature type="signal peptide" evidence="1">
    <location>
        <begin position="1"/>
        <end position="30"/>
    </location>
</feature>
<reference evidence="2 3" key="1">
    <citation type="submission" date="2020-02" db="EMBL/GenBank/DDBJ databases">
        <title>Whole-genome analyses of novel actinobacteria.</title>
        <authorList>
            <person name="Sahin N."/>
            <person name="Tatar D."/>
        </authorList>
    </citation>
    <scope>NUCLEOTIDE SEQUENCE [LARGE SCALE GENOMIC DNA]</scope>
    <source>
        <strain evidence="2 3">SB3404</strain>
    </source>
</reference>
<evidence type="ECO:0000313" key="3">
    <source>
        <dbReference type="Proteomes" id="UP000477722"/>
    </source>
</evidence>
<organism evidence="2 3">
    <name type="scientific">Streptomyces boncukensis</name>
    <dbReference type="NCBI Taxonomy" id="2711219"/>
    <lineage>
        <taxon>Bacteria</taxon>
        <taxon>Bacillati</taxon>
        <taxon>Actinomycetota</taxon>
        <taxon>Actinomycetes</taxon>
        <taxon>Kitasatosporales</taxon>
        <taxon>Streptomycetaceae</taxon>
        <taxon>Streptomyces</taxon>
    </lineage>
</organism>
<dbReference type="EMBL" id="JAAKZZ010000412">
    <property type="protein sequence ID" value="NGO72187.1"/>
    <property type="molecule type" value="Genomic_DNA"/>
</dbReference>
<evidence type="ECO:0000256" key="1">
    <source>
        <dbReference type="SAM" id="SignalP"/>
    </source>
</evidence>
<sequence>MFRSNKTRFFALSAAGLTAVAATTTGVALAAADNVSAPYVQAGATVNSAGSAENTKGVESTERARTGIYCVTFKDTNLDVTKAIPSATSLSTLHTVHVSRTNSNCPGANTLAVITRNFSGGLANAGFSVAIH</sequence>
<dbReference type="RefSeq" id="WP_165301869.1">
    <property type="nucleotide sequence ID" value="NZ_JAAKZZ010000412.1"/>
</dbReference>
<name>A0A6G4X5Q7_9ACTN</name>
<dbReference type="AlphaFoldDB" id="A0A6G4X5Q7"/>
<protein>
    <recommendedName>
        <fullName evidence="4">Secreted protein</fullName>
    </recommendedName>
</protein>
<feature type="chain" id="PRO_5026193921" description="Secreted protein" evidence="1">
    <location>
        <begin position="31"/>
        <end position="132"/>
    </location>
</feature>
<proteinExistence type="predicted"/>
<evidence type="ECO:0008006" key="4">
    <source>
        <dbReference type="Google" id="ProtNLM"/>
    </source>
</evidence>
<accession>A0A6G4X5Q7</accession>
<keyword evidence="1" id="KW-0732">Signal</keyword>
<dbReference type="Proteomes" id="UP000477722">
    <property type="component" value="Unassembled WGS sequence"/>
</dbReference>
<gene>
    <name evidence="2" type="ORF">G5C65_28335</name>
</gene>